<keyword evidence="5" id="KW-0255">Endonuclease</keyword>
<keyword evidence="5" id="KW-0540">Nuclease</keyword>
<dbReference type="Gene3D" id="3.90.220.20">
    <property type="entry name" value="DNA methylase specificity domains"/>
    <property type="match status" value="2"/>
</dbReference>
<comment type="similarity">
    <text evidence="1">Belongs to the type-I restriction system S methylase family.</text>
</comment>
<keyword evidence="6" id="KW-1185">Reference proteome</keyword>
<dbReference type="GO" id="GO:0004519">
    <property type="term" value="F:endonuclease activity"/>
    <property type="evidence" value="ECO:0007669"/>
    <property type="project" value="UniProtKB-KW"/>
</dbReference>
<evidence type="ECO:0000313" key="5">
    <source>
        <dbReference type="EMBL" id="MBO0343075.1"/>
    </source>
</evidence>
<dbReference type="EMBL" id="JAFLNM010000004">
    <property type="protein sequence ID" value="MBO0343075.1"/>
    <property type="molecule type" value="Genomic_DNA"/>
</dbReference>
<feature type="domain" description="Type I restriction modification DNA specificity" evidence="4">
    <location>
        <begin position="4"/>
        <end position="178"/>
    </location>
</feature>
<evidence type="ECO:0000256" key="3">
    <source>
        <dbReference type="ARBA" id="ARBA00023125"/>
    </source>
</evidence>
<keyword evidence="2" id="KW-0680">Restriction system</keyword>
<evidence type="ECO:0000256" key="2">
    <source>
        <dbReference type="ARBA" id="ARBA00022747"/>
    </source>
</evidence>
<accession>A0ABS3FK51</accession>
<evidence type="ECO:0000313" key="6">
    <source>
        <dbReference type="Proteomes" id="UP000664807"/>
    </source>
</evidence>
<dbReference type="InterPro" id="IPR000055">
    <property type="entry name" value="Restrct_endonuc_typeI_TRD"/>
</dbReference>
<sequence length="446" mass="51112">MFSWKKDKLKNLCSRIGDGLHGTPEYIEEGTVFFVNGNNLKNGQIIITPDTKIVSEETLESNYRELNENTLLLSINGTLGSMAFYKNEKVMLGKSAAYLNFKSGINQFYYYFFQLKGVQDYFYNVATGSTIKNLGLKSIQNFEVPVPDENEWQQIAKVLSDLDAKIEVNNKINQELEALAKTIYDYWFVQFDFPDQNGKPYKSSGGKMVYNEELKREIPEGWEVELISDCCSIIDCLHSKKPDYNFEDENSYLLQLENLKDDGLIDLINKYFVKKEDYDIWTKRIEVTDGDIVITNAGRVGATAQIPENVITGIGRNITAIRPNTILPTYLYLAFQGEDMRRQILWNTDSGAFFKSLNVKGIKLLYVSRPNNGLEEKFENIVLPMRRKREKLQVENQKLAELRDWLLPMLMNGQVTVRSPEEVRDQGEAKAQLGMVAEENGKYGEG</sequence>
<gene>
    <name evidence="5" type="ORF">J0654_15580</name>
</gene>
<dbReference type="PANTHER" id="PTHR30408:SF13">
    <property type="entry name" value="TYPE I RESTRICTION ENZYME HINDI SPECIFICITY SUBUNIT"/>
    <property type="match status" value="1"/>
</dbReference>
<keyword evidence="5" id="KW-0378">Hydrolase</keyword>
<organism evidence="5 6">
    <name type="scientific">Flagellimonas profundi</name>
    <dbReference type="NCBI Taxonomy" id="2915620"/>
    <lineage>
        <taxon>Bacteria</taxon>
        <taxon>Pseudomonadati</taxon>
        <taxon>Bacteroidota</taxon>
        <taxon>Flavobacteriia</taxon>
        <taxon>Flavobacteriales</taxon>
        <taxon>Flavobacteriaceae</taxon>
        <taxon>Flagellimonas</taxon>
    </lineage>
</organism>
<reference evidence="5 6" key="1">
    <citation type="submission" date="2021-03" db="EMBL/GenBank/DDBJ databases">
        <title>Muricauda lutimaris sp. nov. and Muricauda ruestringensis sp. nov, two marine members of the Flavobacteriaceae isolated from deep sea sediments of Western Pacific.</title>
        <authorList>
            <person name="Zhao S."/>
            <person name="Liu R."/>
        </authorList>
    </citation>
    <scope>NUCLEOTIDE SEQUENCE [LARGE SCALE GENOMIC DNA]</scope>
    <source>
        <strain evidence="5 6">BC31-3-A3</strain>
    </source>
</reference>
<dbReference type="InterPro" id="IPR052021">
    <property type="entry name" value="Type-I_RS_S_subunit"/>
</dbReference>
<dbReference type="Gene3D" id="1.10.287.1120">
    <property type="entry name" value="Bipartite methylase S protein"/>
    <property type="match status" value="1"/>
</dbReference>
<evidence type="ECO:0000256" key="1">
    <source>
        <dbReference type="ARBA" id="ARBA00010923"/>
    </source>
</evidence>
<protein>
    <submittedName>
        <fullName evidence="5">Restriction endonuclease subunit S</fullName>
    </submittedName>
</protein>
<dbReference type="SUPFAM" id="SSF116734">
    <property type="entry name" value="DNA methylase specificity domain"/>
    <property type="match status" value="2"/>
</dbReference>
<evidence type="ECO:0000259" key="4">
    <source>
        <dbReference type="Pfam" id="PF01420"/>
    </source>
</evidence>
<dbReference type="PANTHER" id="PTHR30408">
    <property type="entry name" value="TYPE-1 RESTRICTION ENZYME ECOKI SPECIFICITY PROTEIN"/>
    <property type="match status" value="1"/>
</dbReference>
<dbReference type="RefSeq" id="WP_207030045.1">
    <property type="nucleotide sequence ID" value="NZ_JAFLNM010000004.1"/>
</dbReference>
<keyword evidence="3" id="KW-0238">DNA-binding</keyword>
<dbReference type="Proteomes" id="UP000664807">
    <property type="component" value="Unassembled WGS sequence"/>
</dbReference>
<dbReference type="InterPro" id="IPR044946">
    <property type="entry name" value="Restrct_endonuc_typeI_TRD_sf"/>
</dbReference>
<name>A0ABS3FK51_9FLAO</name>
<dbReference type="Pfam" id="PF01420">
    <property type="entry name" value="Methylase_S"/>
    <property type="match status" value="1"/>
</dbReference>
<proteinExistence type="inferred from homology"/>
<comment type="caution">
    <text evidence="5">The sequence shown here is derived from an EMBL/GenBank/DDBJ whole genome shotgun (WGS) entry which is preliminary data.</text>
</comment>